<name>A0A4U5UCE1_COLLU</name>
<dbReference type="EMBL" id="CM014082">
    <property type="protein sequence ID" value="TKS71651.1"/>
    <property type="molecule type" value="Genomic_DNA"/>
</dbReference>
<evidence type="ECO:0000313" key="3">
    <source>
        <dbReference type="Proteomes" id="UP000298787"/>
    </source>
</evidence>
<dbReference type="PROSITE" id="PS50209">
    <property type="entry name" value="CARD"/>
    <property type="match status" value="1"/>
</dbReference>
<dbReference type="CDD" id="cd01671">
    <property type="entry name" value="CARD"/>
    <property type="match status" value="1"/>
</dbReference>
<dbReference type="Pfam" id="PF00619">
    <property type="entry name" value="CARD"/>
    <property type="match status" value="1"/>
</dbReference>
<dbReference type="SUPFAM" id="SSF47986">
    <property type="entry name" value="DEATH domain"/>
    <property type="match status" value="1"/>
</dbReference>
<reference evidence="2 3" key="1">
    <citation type="submission" date="2019-01" db="EMBL/GenBank/DDBJ databases">
        <title>Genome Assembly of Collichthys lucidus.</title>
        <authorList>
            <person name="Cai M."/>
            <person name="Xiao S."/>
        </authorList>
    </citation>
    <scope>NUCLEOTIDE SEQUENCE [LARGE SCALE GENOMIC DNA]</scope>
    <source>
        <strain evidence="2">JT15FE1705JMU</strain>
        <tissue evidence="2">Muscle</tissue>
    </source>
</reference>
<feature type="domain" description="CARD" evidence="1">
    <location>
        <begin position="71"/>
        <end position="149"/>
    </location>
</feature>
<dbReference type="Gene3D" id="1.10.533.10">
    <property type="entry name" value="Death Domain, Fas"/>
    <property type="match status" value="1"/>
</dbReference>
<organism evidence="2 3">
    <name type="scientific">Collichthys lucidus</name>
    <name type="common">Big head croaker</name>
    <name type="synonym">Sciaena lucida</name>
    <dbReference type="NCBI Taxonomy" id="240159"/>
    <lineage>
        <taxon>Eukaryota</taxon>
        <taxon>Metazoa</taxon>
        <taxon>Chordata</taxon>
        <taxon>Craniata</taxon>
        <taxon>Vertebrata</taxon>
        <taxon>Euteleostomi</taxon>
        <taxon>Actinopterygii</taxon>
        <taxon>Neopterygii</taxon>
        <taxon>Teleostei</taxon>
        <taxon>Neoteleostei</taxon>
        <taxon>Acanthomorphata</taxon>
        <taxon>Eupercaria</taxon>
        <taxon>Sciaenidae</taxon>
        <taxon>Collichthys</taxon>
    </lineage>
</organism>
<protein>
    <recommendedName>
        <fullName evidence="1">CARD domain-containing protein</fullName>
    </recommendedName>
</protein>
<dbReference type="InterPro" id="IPR001315">
    <property type="entry name" value="CARD"/>
</dbReference>
<accession>A0A4U5UCE1</accession>
<dbReference type="InterPro" id="IPR011029">
    <property type="entry name" value="DEATH-like_dom_sf"/>
</dbReference>
<dbReference type="AlphaFoldDB" id="A0A4U5UCE1"/>
<evidence type="ECO:0000313" key="2">
    <source>
        <dbReference type="EMBL" id="TKS71651.1"/>
    </source>
</evidence>
<proteinExistence type="predicted"/>
<keyword evidence="3" id="KW-1185">Reference proteome</keyword>
<gene>
    <name evidence="2" type="ORF">D9C73_004897</name>
</gene>
<dbReference type="GO" id="GO:0042981">
    <property type="term" value="P:regulation of apoptotic process"/>
    <property type="evidence" value="ECO:0007669"/>
    <property type="project" value="InterPro"/>
</dbReference>
<evidence type="ECO:0000259" key="1">
    <source>
        <dbReference type="PROSITE" id="PS50209"/>
    </source>
</evidence>
<dbReference type="STRING" id="240159.A0A4U5UCE1"/>
<dbReference type="Proteomes" id="UP000298787">
    <property type="component" value="Chromosome 5"/>
</dbReference>
<sequence length="164" mass="17880">MAVRTEVHQGPSENVGQVPRADLTACGGSVICADKISGANIAGDVNLSVTTTLVPAANPNEAFPSRTPPSSKGPAAKMITEHKVKLIECLMADRFFILQHVHAKEIVTDREYQDLKHTPQPGQTVTDLIDCVIFKGEDSCSRFIEVLKEPEVVDTYPQLRQITK</sequence>